<dbReference type="OrthoDB" id="418142at2759"/>
<dbReference type="PANTHER" id="PTHR13225">
    <property type="entry name" value="MISEXPRESSION SUPPRESSOR OF RAS 6"/>
    <property type="match status" value="1"/>
</dbReference>
<dbReference type="Proteomes" id="UP000311919">
    <property type="component" value="Unassembled WGS sequence"/>
</dbReference>
<name>A0A4Z2DXU7_SCHJA</name>
<evidence type="ECO:0000313" key="3">
    <source>
        <dbReference type="EMBL" id="TNN21316.1"/>
    </source>
</evidence>
<dbReference type="InterPro" id="IPR024131">
    <property type="entry name" value="UPF0489"/>
</dbReference>
<evidence type="ECO:0000313" key="4">
    <source>
        <dbReference type="Proteomes" id="UP000311919"/>
    </source>
</evidence>
<protein>
    <submittedName>
        <fullName evidence="3">UPF0489 protein C5orf22 isoform 2</fullName>
    </submittedName>
</protein>
<dbReference type="PANTHER" id="PTHR13225:SF3">
    <property type="entry name" value="UPF0489 PROTEIN C5ORF22"/>
    <property type="match status" value="1"/>
</dbReference>
<comment type="similarity">
    <text evidence="1">Belongs to the UPF0489 family.</text>
</comment>
<feature type="compositionally biased region" description="Polar residues" evidence="2">
    <location>
        <begin position="387"/>
        <end position="396"/>
    </location>
</feature>
<comment type="caution">
    <text evidence="3">The sequence shown here is derived from an EMBL/GenBank/DDBJ whole genome shotgun (WGS) entry which is preliminary data.</text>
</comment>
<gene>
    <name evidence="3" type="ORF">EWB00_010477</name>
</gene>
<feature type="region of interest" description="Disordered" evidence="2">
    <location>
        <begin position="365"/>
        <end position="396"/>
    </location>
</feature>
<dbReference type="Pfam" id="PF12640">
    <property type="entry name" value="UPF0489"/>
    <property type="match status" value="1"/>
</dbReference>
<dbReference type="EMBL" id="SKCS01000008">
    <property type="protein sequence ID" value="TNN21316.1"/>
    <property type="molecule type" value="Genomic_DNA"/>
</dbReference>
<evidence type="ECO:0000256" key="1">
    <source>
        <dbReference type="ARBA" id="ARBA00007099"/>
    </source>
</evidence>
<proteinExistence type="inferred from homology"/>
<dbReference type="AlphaFoldDB" id="A0A4Z2DXU7"/>
<sequence>MSRPISVIVVERHNEALNYIYRAIGSKTVPFSGLKLLHFDSHPDMGIPDVDCSEILRDPEQLMRKLSIENWITPMIYAGHVDHVIWMHPKWSRQLLNRKPTCYSIGEDLCTKRLVVGIPEPYFYNDGVFCMEEDISSPVKFGLTVAPIHETNTLCRVCTDIICVLLNQSFILDIDLDTFSTQNPFSNMFTEEQFEIIDRLYAPPPPLTLCLSPKDLEDPAVIVAHGMSSAHVLNAARKRQLARLSQWISCWDRGTIPSSENFILFPYELVEFSRLILSLTEQKFSSMILKAVKKTLDLAYKQITLNKNPALISLASDEKTIQDALRELSMDSYSNVTNNLLTDQCTLENKDSSVISDYTSLIPMKRRSSSPGSVYTDSKSRLRSPESPITANNSGSSADLLEVDENCQLSNTTEYSMEVDADSCNQNGLDVKRSLKVVLTKLETNPSTSSIVGDNNTDDDVLNVQPCDSSILNRQNEENLNFMHYLWSGCADQKCNGLPHSITNSKEQNELCEQMEGLLNRLHNPCMITIARSVYDGYTPLNQVSDIQLGLLQMLDRVYGRNLLSITLDYENSQNDIDTLKTMGFHMVTPQEFQLGGRRISPLSCLARSEGTGVAYRTEPGRKEIV</sequence>
<organism evidence="3 4">
    <name type="scientific">Schistosoma japonicum</name>
    <name type="common">Blood fluke</name>
    <dbReference type="NCBI Taxonomy" id="6182"/>
    <lineage>
        <taxon>Eukaryota</taxon>
        <taxon>Metazoa</taxon>
        <taxon>Spiralia</taxon>
        <taxon>Lophotrochozoa</taxon>
        <taxon>Platyhelminthes</taxon>
        <taxon>Trematoda</taxon>
        <taxon>Digenea</taxon>
        <taxon>Strigeidida</taxon>
        <taxon>Schistosomatoidea</taxon>
        <taxon>Schistosomatidae</taxon>
        <taxon>Schistosoma</taxon>
    </lineage>
</organism>
<accession>A0A4Z2DXU7</accession>
<evidence type="ECO:0000256" key="2">
    <source>
        <dbReference type="SAM" id="MobiDB-lite"/>
    </source>
</evidence>
<dbReference type="STRING" id="6182.A0A4Z2DXU7"/>
<keyword evidence="4" id="KW-1185">Reference proteome</keyword>
<reference evidence="3 4" key="1">
    <citation type="submission" date="2019-03" db="EMBL/GenBank/DDBJ databases">
        <title>An improved genome assembly of the fluke Schistosoma japonicum.</title>
        <authorList>
            <person name="Hu W."/>
            <person name="Luo F."/>
            <person name="Yin M."/>
            <person name="Mo X."/>
            <person name="Sun C."/>
            <person name="Wu Q."/>
            <person name="Zhu B."/>
            <person name="Xiang M."/>
            <person name="Wang J."/>
            <person name="Wang Y."/>
            <person name="Zhang T."/>
            <person name="Xu B."/>
            <person name="Zheng H."/>
            <person name="Feng Z."/>
        </authorList>
    </citation>
    <scope>NUCLEOTIDE SEQUENCE [LARGE SCALE GENOMIC DNA]</scope>
    <source>
        <strain evidence="3">HuSjv2</strain>
        <tissue evidence="3">Worms</tissue>
    </source>
</reference>